<keyword evidence="5" id="KW-0804">Transcription</keyword>
<dbReference type="PANTHER" id="PTHR32071:SF57">
    <property type="entry name" value="C4-DICARBOXYLATE TRANSPORT TRANSCRIPTIONAL REGULATORY PROTEIN DCTD"/>
    <property type="match status" value="1"/>
</dbReference>
<dbReference type="InterPro" id="IPR000014">
    <property type="entry name" value="PAS"/>
</dbReference>
<dbReference type="Gene3D" id="1.10.8.60">
    <property type="match status" value="1"/>
</dbReference>
<dbReference type="STRING" id="293826.Amet_0700"/>
<dbReference type="InterPro" id="IPR025943">
    <property type="entry name" value="Sigma_54_int_dom_ATP-bd_2"/>
</dbReference>
<evidence type="ECO:0000313" key="10">
    <source>
        <dbReference type="EMBL" id="ABR46925.1"/>
    </source>
</evidence>
<proteinExistence type="predicted"/>
<dbReference type="PANTHER" id="PTHR32071">
    <property type="entry name" value="TRANSCRIPTIONAL REGULATORY PROTEIN"/>
    <property type="match status" value="1"/>
</dbReference>
<dbReference type="PROSITE" id="PS00676">
    <property type="entry name" value="SIGMA54_INTERACT_2"/>
    <property type="match status" value="1"/>
</dbReference>
<dbReference type="InterPro" id="IPR027417">
    <property type="entry name" value="P-loop_NTPase"/>
</dbReference>
<dbReference type="InterPro" id="IPR003593">
    <property type="entry name" value="AAA+_ATPase"/>
</dbReference>
<dbReference type="Pfam" id="PF25601">
    <property type="entry name" value="AAA_lid_14"/>
    <property type="match status" value="1"/>
</dbReference>
<reference evidence="11" key="1">
    <citation type="journal article" date="2016" name="Genome Announc.">
        <title>Complete genome sequence of Alkaliphilus metalliredigens strain QYMF, an alkaliphilic and metal-reducing bacterium isolated from borax-contaminated leachate ponds.</title>
        <authorList>
            <person name="Hwang C."/>
            <person name="Copeland A."/>
            <person name="Lucas S."/>
            <person name="Lapidus A."/>
            <person name="Barry K."/>
            <person name="Detter J.C."/>
            <person name="Glavina Del Rio T."/>
            <person name="Hammon N."/>
            <person name="Israni S."/>
            <person name="Dalin E."/>
            <person name="Tice H."/>
            <person name="Pitluck S."/>
            <person name="Chertkov O."/>
            <person name="Brettin T."/>
            <person name="Bruce D."/>
            <person name="Han C."/>
            <person name="Schmutz J."/>
            <person name="Larimer F."/>
            <person name="Land M.L."/>
            <person name="Hauser L."/>
            <person name="Kyrpides N."/>
            <person name="Mikhailova N."/>
            <person name="Ye Q."/>
            <person name="Zhou J."/>
            <person name="Richardson P."/>
            <person name="Fields M.W."/>
        </authorList>
    </citation>
    <scope>NUCLEOTIDE SEQUENCE [LARGE SCALE GENOMIC DNA]</scope>
    <source>
        <strain evidence="11">QYMF</strain>
    </source>
</reference>
<evidence type="ECO:0000259" key="9">
    <source>
        <dbReference type="PROSITE" id="PS51371"/>
    </source>
</evidence>
<feature type="domain" description="Sigma-54 factor interaction" evidence="7">
    <location>
        <begin position="256"/>
        <end position="485"/>
    </location>
</feature>
<evidence type="ECO:0000256" key="6">
    <source>
        <dbReference type="PROSITE-ProRule" id="PRU00703"/>
    </source>
</evidence>
<dbReference type="SMART" id="SM00382">
    <property type="entry name" value="AAA"/>
    <property type="match status" value="1"/>
</dbReference>
<dbReference type="InterPro" id="IPR035965">
    <property type="entry name" value="PAS-like_dom_sf"/>
</dbReference>
<organism evidence="10 11">
    <name type="scientific">Alkaliphilus metalliredigens (strain QYMF)</name>
    <dbReference type="NCBI Taxonomy" id="293826"/>
    <lineage>
        <taxon>Bacteria</taxon>
        <taxon>Bacillati</taxon>
        <taxon>Bacillota</taxon>
        <taxon>Clostridia</taxon>
        <taxon>Peptostreptococcales</taxon>
        <taxon>Natronincolaceae</taxon>
        <taxon>Alkaliphilus</taxon>
    </lineage>
</organism>
<dbReference type="Proteomes" id="UP000001572">
    <property type="component" value="Chromosome"/>
</dbReference>
<dbReference type="GO" id="GO:0006355">
    <property type="term" value="P:regulation of DNA-templated transcription"/>
    <property type="evidence" value="ECO:0007669"/>
    <property type="project" value="InterPro"/>
</dbReference>
<dbReference type="InterPro" id="IPR025662">
    <property type="entry name" value="Sigma_54_int_dom_ATP-bd_1"/>
</dbReference>
<dbReference type="AlphaFoldDB" id="A6TL57"/>
<evidence type="ECO:0000259" key="8">
    <source>
        <dbReference type="PROSITE" id="PS50112"/>
    </source>
</evidence>
<dbReference type="Gene3D" id="1.10.10.60">
    <property type="entry name" value="Homeodomain-like"/>
    <property type="match status" value="1"/>
</dbReference>
<dbReference type="SUPFAM" id="SSF54631">
    <property type="entry name" value="CBS-domain pair"/>
    <property type="match status" value="1"/>
</dbReference>
<keyword evidence="3" id="KW-0805">Transcription regulation</keyword>
<dbReference type="GO" id="GO:0005524">
    <property type="term" value="F:ATP binding"/>
    <property type="evidence" value="ECO:0007669"/>
    <property type="project" value="UniProtKB-KW"/>
</dbReference>
<feature type="domain" description="PAS" evidence="8">
    <location>
        <begin position="118"/>
        <end position="163"/>
    </location>
</feature>
<dbReference type="RefSeq" id="WP_012061968.1">
    <property type="nucleotide sequence ID" value="NC_009633.1"/>
</dbReference>
<dbReference type="Pfam" id="PF08448">
    <property type="entry name" value="PAS_4"/>
    <property type="match status" value="1"/>
</dbReference>
<dbReference type="SUPFAM" id="SSF55785">
    <property type="entry name" value="PYP-like sensor domain (PAS domain)"/>
    <property type="match status" value="1"/>
</dbReference>
<evidence type="ECO:0000259" key="7">
    <source>
        <dbReference type="PROSITE" id="PS50045"/>
    </source>
</evidence>
<evidence type="ECO:0000256" key="2">
    <source>
        <dbReference type="ARBA" id="ARBA00022840"/>
    </source>
</evidence>
<keyword evidence="6" id="KW-0129">CBS domain</keyword>
<dbReference type="InterPro" id="IPR058031">
    <property type="entry name" value="AAA_lid_NorR"/>
</dbReference>
<dbReference type="PROSITE" id="PS51371">
    <property type="entry name" value="CBS"/>
    <property type="match status" value="1"/>
</dbReference>
<dbReference type="Gene3D" id="3.40.50.300">
    <property type="entry name" value="P-loop containing nucleotide triphosphate hydrolases"/>
    <property type="match status" value="1"/>
</dbReference>
<evidence type="ECO:0000313" key="11">
    <source>
        <dbReference type="Proteomes" id="UP000001572"/>
    </source>
</evidence>
<dbReference type="HOGENOM" id="CLU_000445_8_1_9"/>
<dbReference type="PROSITE" id="PS00688">
    <property type="entry name" value="SIGMA54_INTERACT_3"/>
    <property type="match status" value="1"/>
</dbReference>
<dbReference type="InterPro" id="IPR025944">
    <property type="entry name" value="Sigma_54_int_dom_CS"/>
</dbReference>
<dbReference type="GO" id="GO:0003677">
    <property type="term" value="F:DNA binding"/>
    <property type="evidence" value="ECO:0007669"/>
    <property type="project" value="UniProtKB-KW"/>
</dbReference>
<dbReference type="Pfam" id="PF00158">
    <property type="entry name" value="Sigma54_activat"/>
    <property type="match status" value="1"/>
</dbReference>
<dbReference type="InterPro" id="IPR002078">
    <property type="entry name" value="Sigma_54_int"/>
</dbReference>
<name>A6TL57_ALKMQ</name>
<dbReference type="Gene3D" id="3.30.450.20">
    <property type="entry name" value="PAS domain"/>
    <property type="match status" value="1"/>
</dbReference>
<evidence type="ECO:0000256" key="3">
    <source>
        <dbReference type="ARBA" id="ARBA00023015"/>
    </source>
</evidence>
<dbReference type="SUPFAM" id="SSF52540">
    <property type="entry name" value="P-loop containing nucleoside triphosphate hydrolases"/>
    <property type="match status" value="1"/>
</dbReference>
<dbReference type="CDD" id="cd00009">
    <property type="entry name" value="AAA"/>
    <property type="match status" value="1"/>
</dbReference>
<accession>A6TL57</accession>
<keyword evidence="1" id="KW-0547">Nucleotide-binding</keyword>
<dbReference type="InterPro" id="IPR046342">
    <property type="entry name" value="CBS_dom_sf"/>
</dbReference>
<dbReference type="InterPro" id="IPR009057">
    <property type="entry name" value="Homeodomain-like_sf"/>
</dbReference>
<dbReference type="KEGG" id="amt:Amet_0700"/>
<keyword evidence="2" id="KW-0067">ATP-binding</keyword>
<dbReference type="EMBL" id="CP000724">
    <property type="protein sequence ID" value="ABR46925.1"/>
    <property type="molecule type" value="Genomic_DNA"/>
</dbReference>
<dbReference type="InterPro" id="IPR013656">
    <property type="entry name" value="PAS_4"/>
</dbReference>
<dbReference type="InterPro" id="IPR000644">
    <property type="entry name" value="CBS_dom"/>
</dbReference>
<evidence type="ECO:0000256" key="5">
    <source>
        <dbReference type="ARBA" id="ARBA00023163"/>
    </source>
</evidence>
<dbReference type="PROSITE" id="PS00675">
    <property type="entry name" value="SIGMA54_INTERACT_1"/>
    <property type="match status" value="1"/>
</dbReference>
<evidence type="ECO:0000256" key="1">
    <source>
        <dbReference type="ARBA" id="ARBA00022741"/>
    </source>
</evidence>
<gene>
    <name evidence="10" type="ordered locus">Amet_0700</name>
</gene>
<dbReference type="PROSITE" id="PS50045">
    <property type="entry name" value="SIGMA54_INTERACT_4"/>
    <property type="match status" value="1"/>
</dbReference>
<keyword evidence="4" id="KW-0238">DNA-binding</keyword>
<dbReference type="PROSITE" id="PS50112">
    <property type="entry name" value="PAS"/>
    <property type="match status" value="1"/>
</dbReference>
<protein>
    <submittedName>
        <fullName evidence="10">Sigma54 specific transcriptional regulator, Fis family</fullName>
    </submittedName>
</protein>
<dbReference type="SUPFAM" id="SSF46689">
    <property type="entry name" value="Homeodomain-like"/>
    <property type="match status" value="1"/>
</dbReference>
<dbReference type="eggNOG" id="COG3829">
    <property type="taxonomic scope" value="Bacteria"/>
</dbReference>
<feature type="domain" description="CBS" evidence="9">
    <location>
        <begin position="3"/>
        <end position="60"/>
    </location>
</feature>
<evidence type="ECO:0000256" key="4">
    <source>
        <dbReference type="ARBA" id="ARBA00023125"/>
    </source>
</evidence>
<dbReference type="FunFam" id="3.40.50.300:FF:000006">
    <property type="entry name" value="DNA-binding transcriptional regulator NtrC"/>
    <property type="match status" value="1"/>
</dbReference>
<sequence>MLVHPFHEFVFSSKSTIHKGVELLNKGNLPFFPVVDSKNRYMGVFDQNSLIKIITQGIPLNLEVELVINQNFPTVFESNISNSSGHHLSPYTIVLNDGFEIAGFINTSGSNDFLSLITTPFFDYFINSISDAVLICDHDSIVKKINKAYTHLTGVSPNGIEGKKVNSVRKGAQISHAVNTGVAMKNIYRQEGDREYFVDLYPVSVGGKILGGVVLAKDITEIQHLTKKVNQWKTQFSKLKSSVASHHKAAKTFDDIIAKSPAMKSCITLGKKVANSDTNILIRGESGTGKDIFSQAIHNYSYRKNHPFVAINCASISPTLILSELFGYEDGAFTGASKGGKIGLFELANKGTLFLDEIGDMDLDLQSKLLRALENGAITRVGGSTTIKVNVRVIAATNVDLEEKIRKNEFRSDLYFRLNIIPIRLPPLRDRKEEIPYLVEALLVGLSASLHKRLIITPETVTSLKHYHWPGNIRELQNVLVFAATMIDEDVITIDCLPKKIKERILDHAVPPQPPHEPRSFITPLRESQSELEKDKISKGLLEYGATVQGKKKVAQLLGISLATLYNKINQYGINKKRFR</sequence>
<keyword evidence="11" id="KW-1185">Reference proteome</keyword>